<dbReference type="AlphaFoldDB" id="A0A9P8IHB2"/>
<feature type="signal peptide" evidence="3">
    <location>
        <begin position="1"/>
        <end position="25"/>
    </location>
</feature>
<proteinExistence type="predicted"/>
<keyword evidence="2" id="KW-1133">Transmembrane helix</keyword>
<dbReference type="Proteomes" id="UP000750711">
    <property type="component" value="Unassembled WGS sequence"/>
</dbReference>
<evidence type="ECO:0000313" key="4">
    <source>
        <dbReference type="EMBL" id="KAH0555639.1"/>
    </source>
</evidence>
<accession>A0A9P8IHB2</accession>
<gene>
    <name evidence="4" type="ORF">GP486_006417</name>
</gene>
<evidence type="ECO:0000256" key="2">
    <source>
        <dbReference type="SAM" id="Phobius"/>
    </source>
</evidence>
<evidence type="ECO:0000313" key="5">
    <source>
        <dbReference type="Proteomes" id="UP000750711"/>
    </source>
</evidence>
<sequence length="245" mass="24517">MRGANIFAFAVLGTLYFFSSSPVHASPDPAAMPIAQGLTLSTLNSSALTGTGHFTTASLLNSTTPTGTVNITTTSRLNSTPLTSTSSVATTSRPSLTATSGNTTAPVVIPVPSASTSSTRQTSPASSGAGPTTSSQRSTGHPTTSTGVFVVPLATITSSIAEPSKTPTGALYYATNPANPQQTVAFGSTTLPPSERSQHLDATDAAPLALLLAGFAGVALLFGEGLLVFPLVPAGLAAVPAWLTL</sequence>
<keyword evidence="2" id="KW-0472">Membrane</keyword>
<evidence type="ECO:0000256" key="3">
    <source>
        <dbReference type="SAM" id="SignalP"/>
    </source>
</evidence>
<feature type="transmembrane region" description="Helical" evidence="2">
    <location>
        <begin position="205"/>
        <end position="222"/>
    </location>
</feature>
<evidence type="ECO:0000256" key="1">
    <source>
        <dbReference type="SAM" id="MobiDB-lite"/>
    </source>
</evidence>
<keyword evidence="5" id="KW-1185">Reference proteome</keyword>
<protein>
    <submittedName>
        <fullName evidence="4">Uncharacterized protein</fullName>
    </submittedName>
</protein>
<feature type="chain" id="PRO_5040440552" evidence="3">
    <location>
        <begin position="26"/>
        <end position="245"/>
    </location>
</feature>
<comment type="caution">
    <text evidence="4">The sequence shown here is derived from an EMBL/GenBank/DDBJ whole genome shotgun (WGS) entry which is preliminary data.</text>
</comment>
<keyword evidence="3" id="KW-0732">Signal</keyword>
<keyword evidence="2" id="KW-0812">Transmembrane</keyword>
<dbReference type="EMBL" id="JAGHQM010001439">
    <property type="protein sequence ID" value="KAH0555639.1"/>
    <property type="molecule type" value="Genomic_DNA"/>
</dbReference>
<name>A0A9P8IHB2_9PEZI</name>
<reference evidence="4" key="1">
    <citation type="submission" date="2021-03" db="EMBL/GenBank/DDBJ databases">
        <title>Comparative genomics and phylogenomic investigation of the class Geoglossomycetes provide insights into ecological specialization and systematics.</title>
        <authorList>
            <person name="Melie T."/>
            <person name="Pirro S."/>
            <person name="Miller A.N."/>
            <person name="Quandt A."/>
        </authorList>
    </citation>
    <scope>NUCLEOTIDE SEQUENCE</scope>
    <source>
        <strain evidence="4">CAQ_001_2017</strain>
    </source>
</reference>
<feature type="region of interest" description="Disordered" evidence="1">
    <location>
        <begin position="61"/>
        <end position="146"/>
    </location>
</feature>
<feature type="compositionally biased region" description="Low complexity" evidence="1">
    <location>
        <begin position="63"/>
        <end position="74"/>
    </location>
</feature>
<feature type="compositionally biased region" description="Polar residues" evidence="1">
    <location>
        <begin position="75"/>
        <end position="105"/>
    </location>
</feature>
<feature type="compositionally biased region" description="Polar residues" evidence="1">
    <location>
        <begin position="113"/>
        <end position="146"/>
    </location>
</feature>
<organism evidence="4 5">
    <name type="scientific">Trichoglossum hirsutum</name>
    <dbReference type="NCBI Taxonomy" id="265104"/>
    <lineage>
        <taxon>Eukaryota</taxon>
        <taxon>Fungi</taxon>
        <taxon>Dikarya</taxon>
        <taxon>Ascomycota</taxon>
        <taxon>Pezizomycotina</taxon>
        <taxon>Geoglossomycetes</taxon>
        <taxon>Geoglossales</taxon>
        <taxon>Geoglossaceae</taxon>
        <taxon>Trichoglossum</taxon>
    </lineage>
</organism>